<name>A0AAD1YT27_9LAMI</name>
<reference evidence="10" key="1">
    <citation type="submission" date="2023-05" db="EMBL/GenBank/DDBJ databases">
        <authorList>
            <person name="Huff M."/>
        </authorList>
    </citation>
    <scope>NUCLEOTIDE SEQUENCE</scope>
</reference>
<gene>
    <name evidence="10" type="ORF">FPE_LOCUS2861</name>
</gene>
<evidence type="ECO:0000256" key="1">
    <source>
        <dbReference type="ARBA" id="ARBA00004370"/>
    </source>
</evidence>
<evidence type="ECO:0000256" key="2">
    <source>
        <dbReference type="ARBA" id="ARBA00008274"/>
    </source>
</evidence>
<dbReference type="Gene3D" id="1.20.5.1030">
    <property type="entry name" value="Preprotein translocase secy subunit"/>
    <property type="match status" value="1"/>
</dbReference>
<accession>A0AAD1YT27</accession>
<dbReference type="GO" id="GO:0016020">
    <property type="term" value="C:membrane"/>
    <property type="evidence" value="ECO:0007669"/>
    <property type="project" value="UniProtKB-SubCell"/>
</dbReference>
<evidence type="ECO:0000256" key="8">
    <source>
        <dbReference type="ARBA" id="ARBA00023136"/>
    </source>
</evidence>
<dbReference type="InterPro" id="IPR038379">
    <property type="entry name" value="SecE_sf"/>
</dbReference>
<comment type="similarity">
    <text evidence="2">Belongs to the SecE/SEC61-gamma family.</text>
</comment>
<keyword evidence="11" id="KW-1185">Reference proteome</keyword>
<organism evidence="10 11">
    <name type="scientific">Fraxinus pennsylvanica</name>
    <dbReference type="NCBI Taxonomy" id="56036"/>
    <lineage>
        <taxon>Eukaryota</taxon>
        <taxon>Viridiplantae</taxon>
        <taxon>Streptophyta</taxon>
        <taxon>Embryophyta</taxon>
        <taxon>Tracheophyta</taxon>
        <taxon>Spermatophyta</taxon>
        <taxon>Magnoliopsida</taxon>
        <taxon>eudicotyledons</taxon>
        <taxon>Gunneridae</taxon>
        <taxon>Pentapetalae</taxon>
        <taxon>asterids</taxon>
        <taxon>lamiids</taxon>
        <taxon>Lamiales</taxon>
        <taxon>Oleaceae</taxon>
        <taxon>Oleeae</taxon>
        <taxon>Fraxinus</taxon>
    </lineage>
</organism>
<dbReference type="PANTHER" id="PTHR37247">
    <property type="entry name" value="TRANSMEMBRANE PROTEIN"/>
    <property type="match status" value="1"/>
</dbReference>
<comment type="subcellular location">
    <subcellularLocation>
        <location evidence="1">Membrane</location>
    </subcellularLocation>
</comment>
<dbReference type="Proteomes" id="UP000834106">
    <property type="component" value="Chromosome 2"/>
</dbReference>
<keyword evidence="7" id="KW-0811">Translocation</keyword>
<dbReference type="EMBL" id="OU503037">
    <property type="protein sequence ID" value="CAI9755430.1"/>
    <property type="molecule type" value="Genomic_DNA"/>
</dbReference>
<keyword evidence="4 9" id="KW-0812">Transmembrane</keyword>
<evidence type="ECO:0000256" key="3">
    <source>
        <dbReference type="ARBA" id="ARBA00022448"/>
    </source>
</evidence>
<feature type="transmembrane region" description="Helical" evidence="9">
    <location>
        <begin position="134"/>
        <end position="161"/>
    </location>
</feature>
<evidence type="ECO:0000256" key="6">
    <source>
        <dbReference type="ARBA" id="ARBA00022989"/>
    </source>
</evidence>
<dbReference type="GO" id="GO:0006605">
    <property type="term" value="P:protein targeting"/>
    <property type="evidence" value="ECO:0007669"/>
    <property type="project" value="InterPro"/>
</dbReference>
<protein>
    <recommendedName>
        <fullName evidence="12">Protein translocase subunit SecE</fullName>
    </recommendedName>
</protein>
<evidence type="ECO:0000313" key="10">
    <source>
        <dbReference type="EMBL" id="CAI9755430.1"/>
    </source>
</evidence>
<dbReference type="GO" id="GO:0006886">
    <property type="term" value="P:intracellular protein transport"/>
    <property type="evidence" value="ECO:0007669"/>
    <property type="project" value="InterPro"/>
</dbReference>
<keyword evidence="5" id="KW-0653">Protein transport</keyword>
<dbReference type="InterPro" id="IPR001901">
    <property type="entry name" value="Translocase_SecE/Sec61-g"/>
</dbReference>
<dbReference type="PANTHER" id="PTHR37247:SF1">
    <property type="entry name" value="TRANSMEMBRANE PROTEIN"/>
    <property type="match status" value="1"/>
</dbReference>
<dbReference type="Pfam" id="PF00584">
    <property type="entry name" value="SecE"/>
    <property type="match status" value="1"/>
</dbReference>
<keyword evidence="6 9" id="KW-1133">Transmembrane helix</keyword>
<keyword evidence="3" id="KW-0813">Transport</keyword>
<dbReference type="AlphaFoldDB" id="A0AAD1YT27"/>
<evidence type="ECO:0000256" key="7">
    <source>
        <dbReference type="ARBA" id="ARBA00023010"/>
    </source>
</evidence>
<evidence type="ECO:0000256" key="5">
    <source>
        <dbReference type="ARBA" id="ARBA00022927"/>
    </source>
</evidence>
<sequence length="165" mass="18695">MVAVSGLIINSSGVNNPAVCISHPKLLYRNHNPSKYWFNKCRNGFGLLTTRIRGVRGQYHLQQHSGTKCFVSARGNYHSSSFNRDSDIEPFWLNMMKEAIWAIRNLLVFLVEQPSQLKYIEWPNFQSTLKTATLTLVLVALLIIALSSVDSALSYLLALLLRRKA</sequence>
<evidence type="ECO:0000313" key="11">
    <source>
        <dbReference type="Proteomes" id="UP000834106"/>
    </source>
</evidence>
<evidence type="ECO:0000256" key="9">
    <source>
        <dbReference type="SAM" id="Phobius"/>
    </source>
</evidence>
<proteinExistence type="inferred from homology"/>
<evidence type="ECO:0008006" key="12">
    <source>
        <dbReference type="Google" id="ProtNLM"/>
    </source>
</evidence>
<keyword evidence="8 9" id="KW-0472">Membrane</keyword>
<evidence type="ECO:0000256" key="4">
    <source>
        <dbReference type="ARBA" id="ARBA00022692"/>
    </source>
</evidence>